<name>A0A4Y2S2K4_ARAVE</name>
<feature type="non-terminal residue" evidence="1">
    <location>
        <position position="1"/>
    </location>
</feature>
<accession>A0A4Y2S2K4</accession>
<proteinExistence type="predicted"/>
<keyword evidence="3" id="KW-1185">Reference proteome</keyword>
<gene>
    <name evidence="2" type="ORF">AVEN_12422_1</name>
    <name evidence="1" type="ORF">AVEN_172394_1</name>
</gene>
<dbReference type="AlphaFoldDB" id="A0A4Y2S2K4"/>
<protein>
    <submittedName>
        <fullName evidence="1">Uncharacterized protein</fullName>
    </submittedName>
</protein>
<dbReference type="EMBL" id="BGPR01149480">
    <property type="protein sequence ID" value="GBN82414.1"/>
    <property type="molecule type" value="Genomic_DNA"/>
</dbReference>
<dbReference type="EMBL" id="BGPR01149639">
    <property type="protein sequence ID" value="GBN82689.1"/>
    <property type="molecule type" value="Genomic_DNA"/>
</dbReference>
<evidence type="ECO:0000313" key="2">
    <source>
        <dbReference type="EMBL" id="GBN82689.1"/>
    </source>
</evidence>
<reference evidence="1 3" key="1">
    <citation type="journal article" date="2019" name="Sci. Rep.">
        <title>Orb-weaving spider Araneus ventricosus genome elucidates the spidroin gene catalogue.</title>
        <authorList>
            <person name="Kono N."/>
            <person name="Nakamura H."/>
            <person name="Ohtoshi R."/>
            <person name="Moran D.A.P."/>
            <person name="Shinohara A."/>
            <person name="Yoshida Y."/>
            <person name="Fujiwara M."/>
            <person name="Mori M."/>
            <person name="Tomita M."/>
            <person name="Arakawa K."/>
        </authorList>
    </citation>
    <scope>NUCLEOTIDE SEQUENCE [LARGE SCALE GENOMIC DNA]</scope>
</reference>
<comment type="caution">
    <text evidence="1">The sequence shown here is derived from an EMBL/GenBank/DDBJ whole genome shotgun (WGS) entry which is preliminary data.</text>
</comment>
<dbReference type="Proteomes" id="UP000499080">
    <property type="component" value="Unassembled WGS sequence"/>
</dbReference>
<organism evidence="1 3">
    <name type="scientific">Araneus ventricosus</name>
    <name type="common">Orbweaver spider</name>
    <name type="synonym">Epeira ventricosa</name>
    <dbReference type="NCBI Taxonomy" id="182803"/>
    <lineage>
        <taxon>Eukaryota</taxon>
        <taxon>Metazoa</taxon>
        <taxon>Ecdysozoa</taxon>
        <taxon>Arthropoda</taxon>
        <taxon>Chelicerata</taxon>
        <taxon>Arachnida</taxon>
        <taxon>Araneae</taxon>
        <taxon>Araneomorphae</taxon>
        <taxon>Entelegynae</taxon>
        <taxon>Araneoidea</taxon>
        <taxon>Araneidae</taxon>
        <taxon>Araneus</taxon>
    </lineage>
</organism>
<sequence>KNCEEAFIIRAPIAMDIAAERTYQTPFANSSLLPLLLLSLATQRNAPRPSTTFKEEYDYIIGKLVF</sequence>
<evidence type="ECO:0000313" key="3">
    <source>
        <dbReference type="Proteomes" id="UP000499080"/>
    </source>
</evidence>
<evidence type="ECO:0000313" key="1">
    <source>
        <dbReference type="EMBL" id="GBN82414.1"/>
    </source>
</evidence>